<reference evidence="3" key="1">
    <citation type="journal article" date="2019" name="Int. J. Syst. Evol. Microbiol.">
        <title>The Global Catalogue of Microorganisms (GCM) 10K type strain sequencing project: providing services to taxonomists for standard genome sequencing and annotation.</title>
        <authorList>
            <consortium name="The Broad Institute Genomics Platform"/>
            <consortium name="The Broad Institute Genome Sequencing Center for Infectious Disease"/>
            <person name="Wu L."/>
            <person name="Ma J."/>
        </authorList>
    </citation>
    <scope>NUCLEOTIDE SEQUENCE [LARGE SCALE GENOMIC DNA]</scope>
    <source>
        <strain evidence="3">JCM 15421</strain>
    </source>
</reference>
<keyword evidence="3" id="KW-1185">Reference proteome</keyword>
<feature type="signal peptide" evidence="1">
    <location>
        <begin position="1"/>
        <end position="22"/>
    </location>
</feature>
<accession>A0ABP3TMU9</accession>
<comment type="caution">
    <text evidence="2">The sequence shown here is derived from an EMBL/GenBank/DDBJ whole genome shotgun (WGS) entry which is preliminary data.</text>
</comment>
<dbReference type="RefSeq" id="WP_343789197.1">
    <property type="nucleotide sequence ID" value="NZ_BAAAEU010000006.1"/>
</dbReference>
<feature type="chain" id="PRO_5046651615" description="DUF1481 domain-containing protein" evidence="1">
    <location>
        <begin position="23"/>
        <end position="273"/>
    </location>
</feature>
<evidence type="ECO:0000313" key="3">
    <source>
        <dbReference type="Proteomes" id="UP001501523"/>
    </source>
</evidence>
<dbReference type="PANTHER" id="PTHR38013">
    <property type="entry name" value="GLYCOPROTEIN/POLYSACCHARIDE METABOLISM"/>
    <property type="match status" value="1"/>
</dbReference>
<evidence type="ECO:0000256" key="1">
    <source>
        <dbReference type="SAM" id="SignalP"/>
    </source>
</evidence>
<dbReference type="Pfam" id="PF09619">
    <property type="entry name" value="YscW"/>
    <property type="match status" value="1"/>
</dbReference>
<organism evidence="2 3">
    <name type="scientific">Dokdonella soli</name>
    <dbReference type="NCBI Taxonomy" id="529810"/>
    <lineage>
        <taxon>Bacteria</taxon>
        <taxon>Pseudomonadati</taxon>
        <taxon>Pseudomonadota</taxon>
        <taxon>Gammaproteobacteria</taxon>
        <taxon>Lysobacterales</taxon>
        <taxon>Rhodanobacteraceae</taxon>
        <taxon>Dokdonella</taxon>
    </lineage>
</organism>
<dbReference type="PANTHER" id="PTHR38013:SF1">
    <property type="entry name" value="GLYCOPROTEIN_POLYSACCHARIDE METABOLISM"/>
    <property type="match status" value="1"/>
</dbReference>
<gene>
    <name evidence="2" type="ORF">GCM10009105_16060</name>
</gene>
<sequence>MRNHWIAAIVVAATLLGGCNSADQNPAASGKPQAPAIAPGTTITGTVTFHDQIPISTGAKLDVKLVDITQPEISIAEKVFDVGGTPPFNFSLDFDPAKITASRTYVINASLTDGPRHFVPALNSPVLTHGGGTTAQVVLNAEATPAEKLKEDFNKLQGRIGGMKKVAGTYTTDNASIGWDAFAETGAVRFIRVNTEADAGGRSAVQYAFKDGKPMVVKQKGGATVGWGDNGDVLWNEKPGGGTVGDAEIRSFHDEALKVLQMAQEKVDAAKKK</sequence>
<dbReference type="EMBL" id="BAAAEU010000006">
    <property type="protein sequence ID" value="GAA0712970.1"/>
    <property type="molecule type" value="Genomic_DNA"/>
</dbReference>
<evidence type="ECO:0000313" key="2">
    <source>
        <dbReference type="EMBL" id="GAA0712970.1"/>
    </source>
</evidence>
<protein>
    <recommendedName>
        <fullName evidence="4">DUF1481 domain-containing protein</fullName>
    </recommendedName>
</protein>
<dbReference type="InterPro" id="IPR053196">
    <property type="entry name" value="Lipoprotein_YbaY-like"/>
</dbReference>
<keyword evidence="1" id="KW-0732">Signal</keyword>
<dbReference type="InterPro" id="IPR039366">
    <property type="entry name" value="Pilotin"/>
</dbReference>
<proteinExistence type="predicted"/>
<dbReference type="PROSITE" id="PS51257">
    <property type="entry name" value="PROKAR_LIPOPROTEIN"/>
    <property type="match status" value="1"/>
</dbReference>
<name>A0ABP3TMU9_9GAMM</name>
<evidence type="ECO:0008006" key="4">
    <source>
        <dbReference type="Google" id="ProtNLM"/>
    </source>
</evidence>
<dbReference type="Proteomes" id="UP001501523">
    <property type="component" value="Unassembled WGS sequence"/>
</dbReference>